<evidence type="ECO:0000313" key="1">
    <source>
        <dbReference type="EMBL" id="SVC98741.1"/>
    </source>
</evidence>
<name>A0A382RQ23_9ZZZZ</name>
<feature type="non-terminal residue" evidence="1">
    <location>
        <position position="40"/>
    </location>
</feature>
<accession>A0A382RQ23</accession>
<protein>
    <submittedName>
        <fullName evidence="1">Uncharacterized protein</fullName>
    </submittedName>
</protein>
<gene>
    <name evidence="1" type="ORF">METZ01_LOCUS351595</name>
</gene>
<reference evidence="1" key="1">
    <citation type="submission" date="2018-05" db="EMBL/GenBank/DDBJ databases">
        <authorList>
            <person name="Lanie J.A."/>
            <person name="Ng W.-L."/>
            <person name="Kazmierczak K.M."/>
            <person name="Andrzejewski T.M."/>
            <person name="Davidsen T.M."/>
            <person name="Wayne K.J."/>
            <person name="Tettelin H."/>
            <person name="Glass J.I."/>
            <person name="Rusch D."/>
            <person name="Podicherti R."/>
            <person name="Tsui H.-C.T."/>
            <person name="Winkler M.E."/>
        </authorList>
    </citation>
    <scope>NUCLEOTIDE SEQUENCE</scope>
</reference>
<organism evidence="1">
    <name type="scientific">marine metagenome</name>
    <dbReference type="NCBI Taxonomy" id="408172"/>
    <lineage>
        <taxon>unclassified sequences</taxon>
        <taxon>metagenomes</taxon>
        <taxon>ecological metagenomes</taxon>
    </lineage>
</organism>
<proteinExistence type="predicted"/>
<dbReference type="EMBL" id="UINC01122743">
    <property type="protein sequence ID" value="SVC98741.1"/>
    <property type="molecule type" value="Genomic_DNA"/>
</dbReference>
<dbReference type="AlphaFoldDB" id="A0A382RQ23"/>
<sequence>MKIQHHSSVSEIPHELWDSLTEADFPFLDHAFLRALELGG</sequence>